<evidence type="ECO:0000313" key="4">
    <source>
        <dbReference type="Proteomes" id="UP001597042"/>
    </source>
</evidence>
<dbReference type="Pfam" id="PF00857">
    <property type="entry name" value="Isochorismatase"/>
    <property type="match status" value="1"/>
</dbReference>
<gene>
    <name evidence="3" type="ORF">ACFQZV_02620</name>
</gene>
<dbReference type="RefSeq" id="WP_378752999.1">
    <property type="nucleotide sequence ID" value="NZ_JBHSSV010000012.1"/>
</dbReference>
<dbReference type="PANTHER" id="PTHR43540:SF6">
    <property type="entry name" value="ISOCHORISMATASE-LIKE DOMAIN-CONTAINING PROTEIN"/>
    <property type="match status" value="1"/>
</dbReference>
<accession>A0ABW2ZNV9</accession>
<protein>
    <submittedName>
        <fullName evidence="3">Isochorismatase family protein</fullName>
    </submittedName>
</protein>
<comment type="caution">
    <text evidence="3">The sequence shown here is derived from an EMBL/GenBank/DDBJ whole genome shotgun (WGS) entry which is preliminary data.</text>
</comment>
<name>A0ABW2ZNV9_9MICO</name>
<dbReference type="Gene3D" id="3.40.50.850">
    <property type="entry name" value="Isochorismatase-like"/>
    <property type="match status" value="1"/>
</dbReference>
<keyword evidence="4" id="KW-1185">Reference proteome</keyword>
<organism evidence="3 4">
    <name type="scientific">Microbacterium koreense</name>
    <dbReference type="NCBI Taxonomy" id="323761"/>
    <lineage>
        <taxon>Bacteria</taxon>
        <taxon>Bacillati</taxon>
        <taxon>Actinomycetota</taxon>
        <taxon>Actinomycetes</taxon>
        <taxon>Micrococcales</taxon>
        <taxon>Microbacteriaceae</taxon>
        <taxon>Microbacterium</taxon>
    </lineage>
</organism>
<reference evidence="4" key="1">
    <citation type="journal article" date="2019" name="Int. J. Syst. Evol. Microbiol.">
        <title>The Global Catalogue of Microorganisms (GCM) 10K type strain sequencing project: providing services to taxonomists for standard genome sequencing and annotation.</title>
        <authorList>
            <consortium name="The Broad Institute Genomics Platform"/>
            <consortium name="The Broad Institute Genome Sequencing Center for Infectious Disease"/>
            <person name="Wu L."/>
            <person name="Ma J."/>
        </authorList>
    </citation>
    <scope>NUCLEOTIDE SEQUENCE [LARGE SCALE GENOMIC DNA]</scope>
    <source>
        <strain evidence="4">CCUG 50754</strain>
    </source>
</reference>
<dbReference type="Proteomes" id="UP001597042">
    <property type="component" value="Unassembled WGS sequence"/>
</dbReference>
<proteinExistence type="predicted"/>
<evidence type="ECO:0000313" key="3">
    <source>
        <dbReference type="EMBL" id="MFD0780191.1"/>
    </source>
</evidence>
<dbReference type="InterPro" id="IPR036380">
    <property type="entry name" value="Isochorismatase-like_sf"/>
</dbReference>
<dbReference type="InterPro" id="IPR000868">
    <property type="entry name" value="Isochorismatase-like_dom"/>
</dbReference>
<evidence type="ECO:0000256" key="1">
    <source>
        <dbReference type="ARBA" id="ARBA00022801"/>
    </source>
</evidence>
<sequence>MSAPRRALVVIDAQLEYFDGLLPIQHPDRDTSIGNIAAAIDTAHEHDLAVVVVQHASRAGSPVFAPDAPTFALHPRVAERVTDGDHRITKSYASVFEHTGLVDWMREHDIDIVTLTGYMTNNCVLGSAADAEPLGFSIEVLSDATGAIDLVNDAGRASAREVHETVMALLHSNWAAVATTAAWQEAVLSGIPLSRGNLLDSAQRGRADFAR</sequence>
<dbReference type="EMBL" id="JBHTIM010000001">
    <property type="protein sequence ID" value="MFD0780191.1"/>
    <property type="molecule type" value="Genomic_DNA"/>
</dbReference>
<evidence type="ECO:0000259" key="2">
    <source>
        <dbReference type="Pfam" id="PF00857"/>
    </source>
</evidence>
<dbReference type="PANTHER" id="PTHR43540">
    <property type="entry name" value="PEROXYUREIDOACRYLATE/UREIDOACRYLATE AMIDOHYDROLASE-RELATED"/>
    <property type="match status" value="1"/>
</dbReference>
<feature type="domain" description="Isochorismatase-like" evidence="2">
    <location>
        <begin position="7"/>
        <end position="180"/>
    </location>
</feature>
<keyword evidence="1" id="KW-0378">Hydrolase</keyword>
<dbReference type="SUPFAM" id="SSF52499">
    <property type="entry name" value="Isochorismatase-like hydrolases"/>
    <property type="match status" value="1"/>
</dbReference>
<dbReference type="InterPro" id="IPR050272">
    <property type="entry name" value="Isochorismatase-like_hydrls"/>
</dbReference>